<protein>
    <submittedName>
        <fullName evidence="1">Uncharacterized protein</fullName>
    </submittedName>
</protein>
<gene>
    <name evidence="1" type="ORF">GN958_ATG04195</name>
</gene>
<name>A0A8S9V7U7_PHYIN</name>
<evidence type="ECO:0000313" key="2">
    <source>
        <dbReference type="Proteomes" id="UP000704712"/>
    </source>
</evidence>
<dbReference type="Proteomes" id="UP000704712">
    <property type="component" value="Unassembled WGS sequence"/>
</dbReference>
<proteinExistence type="predicted"/>
<dbReference type="EMBL" id="JAACNO010000586">
    <property type="protein sequence ID" value="KAF4146598.1"/>
    <property type="molecule type" value="Genomic_DNA"/>
</dbReference>
<comment type="caution">
    <text evidence="1">The sequence shown here is derived from an EMBL/GenBank/DDBJ whole genome shotgun (WGS) entry which is preliminary data.</text>
</comment>
<dbReference type="AlphaFoldDB" id="A0A8S9V7U7"/>
<reference evidence="1" key="1">
    <citation type="submission" date="2020-03" db="EMBL/GenBank/DDBJ databases">
        <title>Hybrid Assembly of Korean Phytophthora infestans isolates.</title>
        <authorList>
            <person name="Prokchorchik M."/>
            <person name="Lee Y."/>
            <person name="Seo J."/>
            <person name="Cho J.-H."/>
            <person name="Park Y.-E."/>
            <person name="Jang D.-C."/>
            <person name="Im J.-S."/>
            <person name="Choi J.-G."/>
            <person name="Park H.-J."/>
            <person name="Lee G.-B."/>
            <person name="Lee Y.-G."/>
            <person name="Hong S.-Y."/>
            <person name="Cho K."/>
            <person name="Sohn K.H."/>
        </authorList>
    </citation>
    <scope>NUCLEOTIDE SEQUENCE</scope>
    <source>
        <strain evidence="1">KR_2_A2</strain>
    </source>
</reference>
<organism evidence="1 2">
    <name type="scientific">Phytophthora infestans</name>
    <name type="common">Potato late blight agent</name>
    <name type="synonym">Botrytis infestans</name>
    <dbReference type="NCBI Taxonomy" id="4787"/>
    <lineage>
        <taxon>Eukaryota</taxon>
        <taxon>Sar</taxon>
        <taxon>Stramenopiles</taxon>
        <taxon>Oomycota</taxon>
        <taxon>Peronosporomycetes</taxon>
        <taxon>Peronosporales</taxon>
        <taxon>Peronosporaceae</taxon>
        <taxon>Phytophthora</taxon>
    </lineage>
</organism>
<sequence>MRRVYFILLRRISDKTACYSGGDIAVEDKPVGKLRDEVLEFEHRVVLVVTVRGIVTVGLVRSNYDRP</sequence>
<evidence type="ECO:0000313" key="1">
    <source>
        <dbReference type="EMBL" id="KAF4146598.1"/>
    </source>
</evidence>
<accession>A0A8S9V7U7</accession>